<accession>A0A0C9ZHU7</accession>
<sequence length="565" mass="64590">MEGLLKDPAFRDRARSFLEANIRGFLPGLESAETIRLIPNEVDVAYSRPPHPQSPDYEEQLALFEKRVMRAKQLHTCEARRCLVPRKTRGLVCKRRAPFPVSQRDFIDENREWGMKRLHAYLNAWVPALSINARCNNDVKLLTNSRATTNLTFYITTYQTKKQGRHHNLSAVLAKGLAYHTEHTPYLEDLRNQQRLLLFRLVHTINREQELAAPMVMSYLMGWGDTYRSHHYTPVYWSSFVSALLGVFPLLNRSVEAHATYVQRAVLRSAELLTICSNPTDAFTSKSTARESVGEHEMLNHIKQEETLHVVTLAADSNGKVVPKCQVTDYMYRGDSFEEDNVIGFFLNSYEVHKSTRRSPDCNTSVGGQAVPAAARRGRGRPRHERVDYQKQHPRFNERQRVVRREDHHNLPNFIGRYFPSHDDPEQHDFYCASMLLLLKPWRNIASDLKGSTETWSTAFQDYASHAPAQVLQILSGIQYFHHCERSAQEHQTSQAAARTHGSMDDNMDVVEDGLPSQEVVGGCRRNIDEQDLAELLASQTPVAEELHGRLALEAARFAGIFQSE</sequence>
<dbReference type="HOGENOM" id="CLU_035202_0_0_1"/>
<protein>
    <submittedName>
        <fullName evidence="1">Uncharacterized protein</fullName>
    </submittedName>
</protein>
<reference evidence="2" key="2">
    <citation type="submission" date="2015-01" db="EMBL/GenBank/DDBJ databases">
        <title>Evolutionary Origins and Diversification of the Mycorrhizal Mutualists.</title>
        <authorList>
            <consortium name="DOE Joint Genome Institute"/>
            <consortium name="Mycorrhizal Genomics Consortium"/>
            <person name="Kohler A."/>
            <person name="Kuo A."/>
            <person name="Nagy L.G."/>
            <person name="Floudas D."/>
            <person name="Copeland A."/>
            <person name="Barry K.W."/>
            <person name="Cichocki N."/>
            <person name="Veneault-Fourrey C."/>
            <person name="LaButti K."/>
            <person name="Lindquist E.A."/>
            <person name="Lipzen A."/>
            <person name="Lundell T."/>
            <person name="Morin E."/>
            <person name="Murat C."/>
            <person name="Riley R."/>
            <person name="Ohm R."/>
            <person name="Sun H."/>
            <person name="Tunlid A."/>
            <person name="Henrissat B."/>
            <person name="Grigoriev I.V."/>
            <person name="Hibbett D.S."/>
            <person name="Martin F."/>
        </authorList>
    </citation>
    <scope>NUCLEOTIDE SEQUENCE [LARGE SCALE GENOMIC DNA]</scope>
    <source>
        <strain evidence="2">441</strain>
    </source>
</reference>
<dbReference type="EMBL" id="KN833707">
    <property type="protein sequence ID" value="KIK25554.1"/>
    <property type="molecule type" value="Genomic_DNA"/>
</dbReference>
<name>A0A0C9ZHU7_9AGAM</name>
<reference evidence="1 2" key="1">
    <citation type="submission" date="2014-04" db="EMBL/GenBank/DDBJ databases">
        <authorList>
            <consortium name="DOE Joint Genome Institute"/>
            <person name="Kuo A."/>
            <person name="Kohler A."/>
            <person name="Costa M.D."/>
            <person name="Nagy L.G."/>
            <person name="Floudas D."/>
            <person name="Copeland A."/>
            <person name="Barry K.W."/>
            <person name="Cichocki N."/>
            <person name="Veneault-Fourrey C."/>
            <person name="LaButti K."/>
            <person name="Lindquist E.A."/>
            <person name="Lipzen A."/>
            <person name="Lundell T."/>
            <person name="Morin E."/>
            <person name="Murat C."/>
            <person name="Sun H."/>
            <person name="Tunlid A."/>
            <person name="Henrissat B."/>
            <person name="Grigoriev I.V."/>
            <person name="Hibbett D.S."/>
            <person name="Martin F."/>
            <person name="Nordberg H.P."/>
            <person name="Cantor M.N."/>
            <person name="Hua S.X."/>
        </authorList>
    </citation>
    <scope>NUCLEOTIDE SEQUENCE [LARGE SCALE GENOMIC DNA]</scope>
    <source>
        <strain evidence="1 2">441</strain>
    </source>
</reference>
<dbReference type="OrthoDB" id="3054702at2759"/>
<dbReference type="Proteomes" id="UP000054018">
    <property type="component" value="Unassembled WGS sequence"/>
</dbReference>
<feature type="non-terminal residue" evidence="1">
    <location>
        <position position="565"/>
    </location>
</feature>
<gene>
    <name evidence="1" type="ORF">PISMIDRAFT_96695</name>
</gene>
<evidence type="ECO:0000313" key="1">
    <source>
        <dbReference type="EMBL" id="KIK25554.1"/>
    </source>
</evidence>
<organism evidence="1 2">
    <name type="scientific">Pisolithus microcarpus 441</name>
    <dbReference type="NCBI Taxonomy" id="765257"/>
    <lineage>
        <taxon>Eukaryota</taxon>
        <taxon>Fungi</taxon>
        <taxon>Dikarya</taxon>
        <taxon>Basidiomycota</taxon>
        <taxon>Agaricomycotina</taxon>
        <taxon>Agaricomycetes</taxon>
        <taxon>Agaricomycetidae</taxon>
        <taxon>Boletales</taxon>
        <taxon>Sclerodermatineae</taxon>
        <taxon>Pisolithaceae</taxon>
        <taxon>Pisolithus</taxon>
    </lineage>
</organism>
<dbReference type="STRING" id="765257.A0A0C9ZHU7"/>
<dbReference type="AlphaFoldDB" id="A0A0C9ZHU7"/>
<proteinExistence type="predicted"/>
<keyword evidence="2" id="KW-1185">Reference proteome</keyword>
<evidence type="ECO:0000313" key="2">
    <source>
        <dbReference type="Proteomes" id="UP000054018"/>
    </source>
</evidence>